<proteinExistence type="predicted"/>
<accession>A0AC34R8J8</accession>
<reference evidence="2" key="1">
    <citation type="submission" date="2022-11" db="UniProtKB">
        <authorList>
            <consortium name="WormBaseParasite"/>
        </authorList>
    </citation>
    <scope>IDENTIFICATION</scope>
</reference>
<evidence type="ECO:0000313" key="1">
    <source>
        <dbReference type="Proteomes" id="UP000887576"/>
    </source>
</evidence>
<organism evidence="1 2">
    <name type="scientific">Panagrolaimus sp. JU765</name>
    <dbReference type="NCBI Taxonomy" id="591449"/>
    <lineage>
        <taxon>Eukaryota</taxon>
        <taxon>Metazoa</taxon>
        <taxon>Ecdysozoa</taxon>
        <taxon>Nematoda</taxon>
        <taxon>Chromadorea</taxon>
        <taxon>Rhabditida</taxon>
        <taxon>Tylenchina</taxon>
        <taxon>Panagrolaimomorpha</taxon>
        <taxon>Panagrolaimoidea</taxon>
        <taxon>Panagrolaimidae</taxon>
        <taxon>Panagrolaimus</taxon>
    </lineage>
</organism>
<dbReference type="WBParaSite" id="JU765_v2.g4360.t1">
    <property type="protein sequence ID" value="JU765_v2.g4360.t1"/>
    <property type="gene ID" value="JU765_v2.g4360"/>
</dbReference>
<name>A0AC34R8J8_9BILA</name>
<evidence type="ECO:0000313" key="2">
    <source>
        <dbReference type="WBParaSite" id="JU765_v2.g4360.t1"/>
    </source>
</evidence>
<dbReference type="Proteomes" id="UP000887576">
    <property type="component" value="Unplaced"/>
</dbReference>
<sequence length="220" mass="24364">MMELSTSTFYFILVGAFFYEAGDFNRHDWTFSILKTLPCLGLATIVYLKHDLKNHGLGLVFSALGDLLIALGGRNLFIAGAAAFGIGHLFFMDGFVRKIKNIDRILASIVYGIGALLNIFFLIPELSTAPISTMILMVYSVILCTAVVLSGSLYFDGGKYSSPKQFENMLLFLGYLVFFTSDSLLLLLDVGINLPFHQHGILTTYFLSQYLILAGCAYKF</sequence>
<protein>
    <submittedName>
        <fullName evidence="2">YhhN-like protein</fullName>
    </submittedName>
</protein>